<keyword evidence="2" id="KW-1185">Reference proteome</keyword>
<evidence type="ECO:0000313" key="1">
    <source>
        <dbReference type="EMBL" id="RLL94270.1"/>
    </source>
</evidence>
<name>A0A3R7IFV4_9EURO</name>
<evidence type="ECO:0000313" key="2">
    <source>
        <dbReference type="Proteomes" id="UP000215289"/>
    </source>
</evidence>
<protein>
    <submittedName>
        <fullName evidence="1">Uncharacterized protein</fullName>
    </submittedName>
</protein>
<dbReference type="AlphaFoldDB" id="A0A3R7IFV4"/>
<comment type="caution">
    <text evidence="1">The sequence shown here is derived from an EMBL/GenBank/DDBJ whole genome shotgun (WGS) entry which is preliminary data.</text>
</comment>
<sequence>MSSQSSLPLGLICYVQHLLNYLIKSDYKASNYADAMSNVAEVREKIFERKEAQRIIIKVHTEKLDSQDYRVSAYKFVNEIFPNWENDKRILFLAIEIWGDRTYMAIDVNNYDYNFDTAHKDKTVLPVYVLWQHRRRGWVIIRWPQEDGRLATKLADLHNVNGFDATTPFLENYNTRIVHANPREFPES</sequence>
<dbReference type="EMBL" id="NIDN02000219">
    <property type="protein sequence ID" value="RLL94270.1"/>
    <property type="molecule type" value="Genomic_DNA"/>
</dbReference>
<accession>A0A3R7IFV4</accession>
<dbReference type="STRING" id="1245748.A0A3R7IFV4"/>
<dbReference type="OrthoDB" id="4358740at2759"/>
<dbReference type="Proteomes" id="UP000215289">
    <property type="component" value="Unassembled WGS sequence"/>
</dbReference>
<organism evidence="1 2">
    <name type="scientific">Aspergillus turcosus</name>
    <dbReference type="NCBI Taxonomy" id="1245748"/>
    <lineage>
        <taxon>Eukaryota</taxon>
        <taxon>Fungi</taxon>
        <taxon>Dikarya</taxon>
        <taxon>Ascomycota</taxon>
        <taxon>Pezizomycotina</taxon>
        <taxon>Eurotiomycetes</taxon>
        <taxon>Eurotiomycetidae</taxon>
        <taxon>Eurotiales</taxon>
        <taxon>Aspergillaceae</taxon>
        <taxon>Aspergillus</taxon>
        <taxon>Aspergillus subgen. Fumigati</taxon>
    </lineage>
</organism>
<reference evidence="1 2" key="1">
    <citation type="submission" date="2018-08" db="EMBL/GenBank/DDBJ databases">
        <title>Draft genome sequences of two Aspergillus turcosus clinical strains isolated from bronchoalveolar lavage fluid: one azole-susceptible and the other azole-resistant.</title>
        <authorList>
            <person name="Parent-Michaud M."/>
            <person name="Dufresne P.J."/>
            <person name="Fournier E."/>
            <person name="Martineau C."/>
            <person name="Moreira S."/>
            <person name="Perkins V."/>
            <person name="De Repentigny L."/>
            <person name="Dufresne S.F."/>
        </authorList>
    </citation>
    <scope>NUCLEOTIDE SEQUENCE [LARGE SCALE GENOMIC DNA]</scope>
    <source>
        <strain evidence="1">HMR AF 1038</strain>
    </source>
</reference>
<proteinExistence type="predicted"/>
<gene>
    <name evidence="1" type="ORF">CFD26_103953</name>
</gene>